<evidence type="ECO:0000313" key="1">
    <source>
        <dbReference type="EMBL" id="CAB4133154.1"/>
    </source>
</evidence>
<gene>
    <name evidence="1" type="ORF">UFOVP257_59</name>
</gene>
<sequence length="54" mass="6596">MDFQSLVERLREMFPNQYQSDIEEFISSKDPKTAADVEHWMQQWTYHSNRFQGL</sequence>
<reference evidence="1" key="1">
    <citation type="submission" date="2020-04" db="EMBL/GenBank/DDBJ databases">
        <authorList>
            <person name="Chiriac C."/>
            <person name="Salcher M."/>
            <person name="Ghai R."/>
            <person name="Kavagutti S V."/>
        </authorList>
    </citation>
    <scope>NUCLEOTIDE SEQUENCE</scope>
</reference>
<dbReference type="EMBL" id="LR796274">
    <property type="protein sequence ID" value="CAB4133154.1"/>
    <property type="molecule type" value="Genomic_DNA"/>
</dbReference>
<proteinExistence type="predicted"/>
<name>A0A6J5LF04_9CAUD</name>
<organism evidence="1">
    <name type="scientific">uncultured Caudovirales phage</name>
    <dbReference type="NCBI Taxonomy" id="2100421"/>
    <lineage>
        <taxon>Viruses</taxon>
        <taxon>Duplodnaviria</taxon>
        <taxon>Heunggongvirae</taxon>
        <taxon>Uroviricota</taxon>
        <taxon>Caudoviricetes</taxon>
        <taxon>Peduoviridae</taxon>
        <taxon>Maltschvirus</taxon>
        <taxon>Maltschvirus maltsch</taxon>
    </lineage>
</organism>
<accession>A0A6J5LF04</accession>
<protein>
    <submittedName>
        <fullName evidence="1">Uncharacterized protein</fullName>
    </submittedName>
</protein>